<proteinExistence type="predicted"/>
<dbReference type="Proteomes" id="UP000681720">
    <property type="component" value="Unassembled WGS sequence"/>
</dbReference>
<reference evidence="1" key="1">
    <citation type="submission" date="2021-02" db="EMBL/GenBank/DDBJ databases">
        <authorList>
            <person name="Nowell W R."/>
        </authorList>
    </citation>
    <scope>NUCLEOTIDE SEQUENCE</scope>
</reference>
<accession>A0A8S3DE89</accession>
<dbReference type="Proteomes" id="UP000676336">
    <property type="component" value="Unassembled WGS sequence"/>
</dbReference>
<evidence type="ECO:0000313" key="3">
    <source>
        <dbReference type="Proteomes" id="UP000676336"/>
    </source>
</evidence>
<evidence type="ECO:0000313" key="1">
    <source>
        <dbReference type="EMBL" id="CAF4992523.1"/>
    </source>
</evidence>
<name>A0A8S3DE89_9BILA</name>
<dbReference type="EMBL" id="CAJOBI010201279">
    <property type="protein sequence ID" value="CAF4992523.1"/>
    <property type="molecule type" value="Genomic_DNA"/>
</dbReference>
<organism evidence="1 3">
    <name type="scientific">Rotaria magnacalcarata</name>
    <dbReference type="NCBI Taxonomy" id="392030"/>
    <lineage>
        <taxon>Eukaryota</taxon>
        <taxon>Metazoa</taxon>
        <taxon>Spiralia</taxon>
        <taxon>Gnathifera</taxon>
        <taxon>Rotifera</taxon>
        <taxon>Eurotatoria</taxon>
        <taxon>Bdelloidea</taxon>
        <taxon>Philodinida</taxon>
        <taxon>Philodinidae</taxon>
        <taxon>Rotaria</taxon>
    </lineage>
</organism>
<dbReference type="EMBL" id="CAJOBJ010278422">
    <property type="protein sequence ID" value="CAF5140956.1"/>
    <property type="molecule type" value="Genomic_DNA"/>
</dbReference>
<gene>
    <name evidence="2" type="ORF">GIL414_LOCUS64480</name>
    <name evidence="1" type="ORF">SMN809_LOCUS56377</name>
</gene>
<sequence>QYPHEIEQSISTSN</sequence>
<feature type="non-terminal residue" evidence="1">
    <location>
        <position position="1"/>
    </location>
</feature>
<evidence type="ECO:0000313" key="2">
    <source>
        <dbReference type="EMBL" id="CAF5140956.1"/>
    </source>
</evidence>
<comment type="caution">
    <text evidence="1">The sequence shown here is derived from an EMBL/GenBank/DDBJ whole genome shotgun (WGS) entry which is preliminary data.</text>
</comment>
<protein>
    <submittedName>
        <fullName evidence="1">Uncharacterized protein</fullName>
    </submittedName>
</protein>